<comment type="similarity">
    <text evidence="11">Belongs to the ABC transporter superfamily. UvrA family.</text>
</comment>
<evidence type="ECO:0000256" key="11">
    <source>
        <dbReference type="ARBA" id="ARBA00038000"/>
    </source>
</evidence>
<evidence type="ECO:0000256" key="8">
    <source>
        <dbReference type="ARBA" id="ARBA00022881"/>
    </source>
</evidence>
<dbReference type="Gene3D" id="3.40.50.300">
    <property type="entry name" value="P-loop containing nucleotide triphosphate hydrolases"/>
    <property type="match status" value="3"/>
</dbReference>
<comment type="caution">
    <text evidence="15">The sequence shown here is derived from an EMBL/GenBank/DDBJ whole genome shotgun (WGS) entry which is preliminary data.</text>
</comment>
<evidence type="ECO:0000256" key="1">
    <source>
        <dbReference type="ARBA" id="ARBA00004496"/>
    </source>
</evidence>
<evidence type="ECO:0000256" key="9">
    <source>
        <dbReference type="ARBA" id="ARBA00023125"/>
    </source>
</evidence>
<dbReference type="InterPro" id="IPR003439">
    <property type="entry name" value="ABC_transporter-like_ATP-bd"/>
</dbReference>
<dbReference type="EMBL" id="NRJF01000071">
    <property type="protein sequence ID" value="RIY36174.1"/>
    <property type="molecule type" value="Genomic_DNA"/>
</dbReference>
<evidence type="ECO:0000259" key="14">
    <source>
        <dbReference type="PROSITE" id="PS50893"/>
    </source>
</evidence>
<dbReference type="GO" id="GO:0006281">
    <property type="term" value="P:DNA repair"/>
    <property type="evidence" value="ECO:0007669"/>
    <property type="project" value="UniProtKB-KW"/>
</dbReference>
<keyword evidence="6" id="KW-0228">DNA excision</keyword>
<accession>A0A3A1YIV6</accession>
<keyword evidence="8" id="KW-0267">Excision nuclease</keyword>
<dbReference type="AlphaFoldDB" id="A0A3A1YIV6"/>
<evidence type="ECO:0000256" key="2">
    <source>
        <dbReference type="ARBA" id="ARBA00022490"/>
    </source>
</evidence>
<keyword evidence="9" id="KW-0238">DNA-binding</keyword>
<dbReference type="RefSeq" id="WP_119534498.1">
    <property type="nucleotide sequence ID" value="NZ_NRJF01000071.1"/>
</dbReference>
<organism evidence="15 16">
    <name type="scientific">Psittacicella gerlachiana</name>
    <dbReference type="NCBI Taxonomy" id="2028574"/>
    <lineage>
        <taxon>Bacteria</taxon>
        <taxon>Pseudomonadati</taxon>
        <taxon>Pseudomonadota</taxon>
        <taxon>Gammaproteobacteria</taxon>
        <taxon>Pasteurellales</taxon>
        <taxon>Psittacicellaceae</taxon>
        <taxon>Psittacicella</taxon>
    </lineage>
</organism>
<reference evidence="15 16" key="1">
    <citation type="submission" date="2017-08" db="EMBL/GenBank/DDBJ databases">
        <title>Reclassification of Bisgaard taxon 37 and 44.</title>
        <authorList>
            <person name="Christensen H."/>
        </authorList>
    </citation>
    <scope>NUCLEOTIDE SEQUENCE [LARGE SCALE GENOMIC DNA]</scope>
    <source>
        <strain evidence="15 16">EEAB3T1</strain>
    </source>
</reference>
<comment type="subcellular location">
    <subcellularLocation>
        <location evidence="1">Cytoplasm</location>
    </subcellularLocation>
</comment>
<dbReference type="PROSITE" id="PS00211">
    <property type="entry name" value="ABC_TRANSPORTER_1"/>
    <property type="match status" value="1"/>
</dbReference>
<evidence type="ECO:0000256" key="4">
    <source>
        <dbReference type="ARBA" id="ARBA00022741"/>
    </source>
</evidence>
<dbReference type="GO" id="GO:0005737">
    <property type="term" value="C:cytoplasm"/>
    <property type="evidence" value="ECO:0007669"/>
    <property type="project" value="UniProtKB-SubCell"/>
</dbReference>
<evidence type="ECO:0000313" key="16">
    <source>
        <dbReference type="Proteomes" id="UP000265964"/>
    </source>
</evidence>
<keyword evidence="10" id="KW-0234">DNA repair</keyword>
<evidence type="ECO:0000256" key="7">
    <source>
        <dbReference type="ARBA" id="ARBA00022840"/>
    </source>
</evidence>
<evidence type="ECO:0000256" key="3">
    <source>
        <dbReference type="ARBA" id="ARBA00022737"/>
    </source>
</evidence>
<keyword evidence="16" id="KW-1185">Reference proteome</keyword>
<dbReference type="PANTHER" id="PTHR43152">
    <property type="entry name" value="UVRABC SYSTEM PROTEIN A"/>
    <property type="match status" value="1"/>
</dbReference>
<proteinExistence type="inferred from homology"/>
<dbReference type="GO" id="GO:0016887">
    <property type="term" value="F:ATP hydrolysis activity"/>
    <property type="evidence" value="ECO:0007669"/>
    <property type="project" value="InterPro"/>
</dbReference>
<dbReference type="GO" id="GO:0003677">
    <property type="term" value="F:DNA binding"/>
    <property type="evidence" value="ECO:0007669"/>
    <property type="project" value="UniProtKB-KW"/>
</dbReference>
<dbReference type="PROSITE" id="PS50893">
    <property type="entry name" value="ABC_TRANSPORTER_2"/>
    <property type="match status" value="1"/>
</dbReference>
<dbReference type="InterPro" id="IPR017871">
    <property type="entry name" value="ABC_transporter-like_CS"/>
</dbReference>
<evidence type="ECO:0000256" key="6">
    <source>
        <dbReference type="ARBA" id="ARBA00022769"/>
    </source>
</evidence>
<keyword evidence="5" id="KW-0227">DNA damage</keyword>
<dbReference type="Proteomes" id="UP000265964">
    <property type="component" value="Unassembled WGS sequence"/>
</dbReference>
<evidence type="ECO:0000256" key="13">
    <source>
        <dbReference type="ARBA" id="ARBA00042156"/>
    </source>
</evidence>
<evidence type="ECO:0000256" key="5">
    <source>
        <dbReference type="ARBA" id="ARBA00022763"/>
    </source>
</evidence>
<dbReference type="GO" id="GO:0005524">
    <property type="term" value="F:ATP binding"/>
    <property type="evidence" value="ECO:0007669"/>
    <property type="project" value="UniProtKB-KW"/>
</dbReference>
<feature type="domain" description="ABC transporter" evidence="14">
    <location>
        <begin position="350"/>
        <end position="581"/>
    </location>
</feature>
<dbReference type="InterPro" id="IPR027417">
    <property type="entry name" value="P-loop_NTPase"/>
</dbReference>
<keyword evidence="2" id="KW-0963">Cytoplasm</keyword>
<dbReference type="SUPFAM" id="SSF52540">
    <property type="entry name" value="P-loop containing nucleoside triphosphate hydrolases"/>
    <property type="match status" value="2"/>
</dbReference>
<sequence length="1060" mass="120564">MEKFIRIQNAYLHNLQIPELTIPLNKFVVITGSSGSGKTTLIRDILVAQSQMMLNLNHANNIFNFSQYYKQNKILKVNGLTPIQYLSQRIPHNNKRANINQFLGIEAPINVLFSQYASFSEQVDKAFTKSDIKKIITSLPTPAPEILQNATKRGGLGYRYRFHVTTPIHLALIPGLENLDFPASTSLTPAEITQRNKTIFKAIRTNFPVEPDTIIVNKSIVLDFFDLEEELEDLDYSINSIDISFYQFKDSQQLDDSFNLEFDKEYDRAVKDEEDFFQEFFNKHAGINTDLNKLGLTSQDSFNYSSTNQVALRVIYPPQIGIYSPITQEITSYSLQNLVSTGSSQQIFDLSSQNSFSTFGKNKCPDCKGSGLKTQEEDSLEEYCSLCAGTGLSTFLTQAKINNYAYADLFNDPLHKVYDFFLTYLKQEELKIPSSQDYILSNSVDNQTFKVALIHEVLKQIEHLIDLNLGYLSLVRKVHTLSGGEIQRIQLSKILSNQTTGVTYILDEPSIGLHPIDNQKLINKLKLVVARGNSVIVVEHDRDFILHANEIIDLSNGKILFTGTKENLLKTSLPLVNYLNYKTPISQIFAEINNNFYNQQLEKIKTLIDQDSLKSILVNTDYTSSTVPDLNKITEYAKNLKINLKNLFSLEHRRQRIKNKTKILYDQVSVGYFKQEKVTFIRNALNVITGVSGSGKSIFASRILYAATSASLKLKSSSLKGSSLPKEFKKKYKLEKILGIGLEQGAKLKKFSRVLFTKQSLAKKDLDKEIISYIGINENLAQIFADSSQINMRNQLGTGKGKFITLEPQDFLIKKNNRPNKCSECQGRKYLNIEIDKGVNEKVTCFECNGSGFAPYVLSQYLAYDKNSSVKYNIADFHKLTVDQAYDFLVKYHKNYPSTCLKDIIIRLAYLKRFRLGHLTLGRQVNEISGGEIQRLYLITEISHSKLSRTPQDQECLIIIDEPSTGLHFDDIQSLLDFLIELKDQGHTIIVIEHNIDLIYNCDYLVEFGPGAAEKGGKVVFSGYIDEILENKTKNQTHIMQEISKYHHNMQQLLQESYSF</sequence>
<protein>
    <recommendedName>
        <fullName evidence="12">UvrABC system protein A</fullName>
    </recommendedName>
    <alternativeName>
        <fullName evidence="13">Excinuclease ABC subunit A</fullName>
    </alternativeName>
</protein>
<dbReference type="GO" id="GO:0004518">
    <property type="term" value="F:nuclease activity"/>
    <property type="evidence" value="ECO:0007669"/>
    <property type="project" value="UniProtKB-KW"/>
</dbReference>
<keyword evidence="7" id="KW-0067">ATP-binding</keyword>
<keyword evidence="4" id="KW-0547">Nucleotide-binding</keyword>
<evidence type="ECO:0000313" key="15">
    <source>
        <dbReference type="EMBL" id="RIY36174.1"/>
    </source>
</evidence>
<name>A0A3A1YIV6_9GAMM</name>
<dbReference type="PANTHER" id="PTHR43152:SF3">
    <property type="entry name" value="UVRABC SYSTEM PROTEIN A"/>
    <property type="match status" value="1"/>
</dbReference>
<dbReference type="Gene3D" id="1.20.1580.10">
    <property type="entry name" value="ABC transporter ATPase like domain"/>
    <property type="match status" value="2"/>
</dbReference>
<keyword evidence="3" id="KW-0677">Repeat</keyword>
<evidence type="ECO:0000256" key="12">
    <source>
        <dbReference type="ARBA" id="ARBA00039316"/>
    </source>
</evidence>
<dbReference type="OrthoDB" id="9809851at2"/>
<evidence type="ECO:0000256" key="10">
    <source>
        <dbReference type="ARBA" id="ARBA00023204"/>
    </source>
</evidence>
<gene>
    <name evidence="15" type="ORF">CKF59_02960</name>
</gene>